<dbReference type="Gene3D" id="1.10.287.700">
    <property type="entry name" value="Helix hairpin bin"/>
    <property type="match status" value="1"/>
</dbReference>
<dbReference type="Proteomes" id="UP001154114">
    <property type="component" value="Chromosome 18"/>
</dbReference>
<name>A0A9N8KUM1_CHRIL</name>
<gene>
    <name evidence="1" type="ORF">CINC_LOCUS4787</name>
</gene>
<evidence type="ECO:0000313" key="2">
    <source>
        <dbReference type="Proteomes" id="UP001154114"/>
    </source>
</evidence>
<dbReference type="EMBL" id="LR824021">
    <property type="protein sequence ID" value="CAD0203132.1"/>
    <property type="molecule type" value="Genomic_DNA"/>
</dbReference>
<sequence>MWVLRLISLRSCRIAVPSGYESKVYYLQNIFAYNLRYTPEPVYSNFPIKPGVDIAEGDDSANHIILLHFGKNKTHQNNYRTAEDVAHEVVDAVNKFGHTVGDGVVDVGSKVGHGVQDIGTKVGTEVQDAWHKTSDWFKNVFG</sequence>
<accession>A0A9N8KUM1</accession>
<proteinExistence type="predicted"/>
<reference evidence="1" key="1">
    <citation type="submission" date="2021-12" db="EMBL/GenBank/DDBJ databases">
        <authorList>
            <person name="King R."/>
        </authorList>
    </citation>
    <scope>NUCLEOTIDE SEQUENCE</scope>
</reference>
<dbReference type="AlphaFoldDB" id="A0A9N8KUM1"/>
<evidence type="ECO:0000313" key="1">
    <source>
        <dbReference type="EMBL" id="CAD0203132.1"/>
    </source>
</evidence>
<keyword evidence="2" id="KW-1185">Reference proteome</keyword>
<dbReference type="OrthoDB" id="10573196at2759"/>
<protein>
    <submittedName>
        <fullName evidence="1">Uncharacterized protein</fullName>
    </submittedName>
</protein>
<organism evidence="1 2">
    <name type="scientific">Chrysodeixis includens</name>
    <name type="common">Soybean looper</name>
    <name type="synonym">Pseudoplusia includens</name>
    <dbReference type="NCBI Taxonomy" id="689277"/>
    <lineage>
        <taxon>Eukaryota</taxon>
        <taxon>Metazoa</taxon>
        <taxon>Ecdysozoa</taxon>
        <taxon>Arthropoda</taxon>
        <taxon>Hexapoda</taxon>
        <taxon>Insecta</taxon>
        <taxon>Pterygota</taxon>
        <taxon>Neoptera</taxon>
        <taxon>Endopterygota</taxon>
        <taxon>Lepidoptera</taxon>
        <taxon>Glossata</taxon>
        <taxon>Ditrysia</taxon>
        <taxon>Noctuoidea</taxon>
        <taxon>Noctuidae</taxon>
        <taxon>Plusiinae</taxon>
        <taxon>Chrysodeixis</taxon>
    </lineage>
</organism>